<evidence type="ECO:0000313" key="3">
    <source>
        <dbReference type="Proteomes" id="UP000480246"/>
    </source>
</evidence>
<keyword evidence="3" id="KW-1185">Reference proteome</keyword>
<feature type="transmembrane region" description="Helical" evidence="1">
    <location>
        <begin position="6"/>
        <end position="22"/>
    </location>
</feature>
<reference evidence="2 3" key="1">
    <citation type="submission" date="2019-10" db="EMBL/GenBank/DDBJ databases">
        <title>Gracilibacillus sp. nov. isolated from rice seeds.</title>
        <authorList>
            <person name="He S."/>
        </authorList>
    </citation>
    <scope>NUCLEOTIDE SEQUENCE [LARGE SCALE GENOMIC DNA]</scope>
    <source>
        <strain evidence="2 3">TD8</strain>
    </source>
</reference>
<dbReference type="InterPro" id="IPR014617">
    <property type="entry name" value="YphA_Bacsu"/>
</dbReference>
<name>A0A7C8GW30_9BACI</name>
<feature type="transmembrane region" description="Helical" evidence="1">
    <location>
        <begin position="29"/>
        <end position="46"/>
    </location>
</feature>
<keyword evidence="1" id="KW-0812">Transmembrane</keyword>
<dbReference type="AlphaFoldDB" id="A0A7C8GW30"/>
<dbReference type="Proteomes" id="UP000480246">
    <property type="component" value="Unassembled WGS sequence"/>
</dbReference>
<comment type="caution">
    <text evidence="2">The sequence shown here is derived from an EMBL/GenBank/DDBJ whole genome shotgun (WGS) entry which is preliminary data.</text>
</comment>
<feature type="transmembrane region" description="Helical" evidence="1">
    <location>
        <begin position="77"/>
        <end position="96"/>
    </location>
</feature>
<dbReference type="Pfam" id="PF24124">
    <property type="entry name" value="YphA"/>
    <property type="match status" value="1"/>
</dbReference>
<feature type="transmembrane region" description="Helical" evidence="1">
    <location>
        <begin position="128"/>
        <end position="149"/>
    </location>
</feature>
<feature type="transmembrane region" description="Helical" evidence="1">
    <location>
        <begin position="102"/>
        <end position="121"/>
    </location>
</feature>
<feature type="transmembrane region" description="Helical" evidence="1">
    <location>
        <begin position="52"/>
        <end position="70"/>
    </location>
</feature>
<dbReference type="OrthoDB" id="2965169at2"/>
<evidence type="ECO:0000256" key="1">
    <source>
        <dbReference type="SAM" id="Phobius"/>
    </source>
</evidence>
<keyword evidence="1" id="KW-1133">Transmembrane helix</keyword>
<sequence length="199" mass="23918">MEEFIYIYILWLLWCLTTFFFNKTKLRTVYSLGILLLIICVPYTTVIGEITLNSGVILLVFYSFGLLMMLSMPMKKYLYTLLFAYLYVIYFVWYITNPILSYPYFMLIGIIVATIVLQIFERDFHQRILIWITSLAFGQVLYTLICWSYSLEFTINYHDYYILFCSVLLLLCLINIWLLLLKRMELVIQGIESKKRWTY</sequence>
<evidence type="ECO:0000313" key="2">
    <source>
        <dbReference type="EMBL" id="KAB8138497.1"/>
    </source>
</evidence>
<proteinExistence type="predicted"/>
<keyword evidence="1" id="KW-0472">Membrane</keyword>
<organism evidence="2 3">
    <name type="scientific">Gracilibacillus oryzae</name>
    <dbReference type="NCBI Taxonomy" id="1672701"/>
    <lineage>
        <taxon>Bacteria</taxon>
        <taxon>Bacillati</taxon>
        <taxon>Bacillota</taxon>
        <taxon>Bacilli</taxon>
        <taxon>Bacillales</taxon>
        <taxon>Bacillaceae</taxon>
        <taxon>Gracilibacillus</taxon>
    </lineage>
</organism>
<protein>
    <submittedName>
        <fullName evidence="2">Uncharacterized protein</fullName>
    </submittedName>
</protein>
<feature type="transmembrane region" description="Helical" evidence="1">
    <location>
        <begin position="161"/>
        <end position="181"/>
    </location>
</feature>
<accession>A0A7C8GW30</accession>
<dbReference type="RefSeq" id="WP_153401884.1">
    <property type="nucleotide sequence ID" value="NZ_ML762425.1"/>
</dbReference>
<gene>
    <name evidence="2" type="ORF">F9U64_04930</name>
</gene>
<dbReference type="EMBL" id="WEID01000017">
    <property type="protein sequence ID" value="KAB8138497.1"/>
    <property type="molecule type" value="Genomic_DNA"/>
</dbReference>